<protein>
    <submittedName>
        <fullName evidence="3">Uncharacterized protein</fullName>
    </submittedName>
</protein>
<dbReference type="OrthoDB" id="9844479at2"/>
<feature type="region of interest" description="Disordered" evidence="1">
    <location>
        <begin position="52"/>
        <end position="83"/>
    </location>
</feature>
<name>A0A1Y5Y978_KIBAR</name>
<evidence type="ECO:0000313" key="4">
    <source>
        <dbReference type="Proteomes" id="UP000192674"/>
    </source>
</evidence>
<dbReference type="EMBL" id="FWXV01000024">
    <property type="protein sequence ID" value="SMD27444.1"/>
    <property type="molecule type" value="Genomic_DNA"/>
</dbReference>
<feature type="transmembrane region" description="Helical" evidence="2">
    <location>
        <begin position="27"/>
        <end position="45"/>
    </location>
</feature>
<dbReference type="Proteomes" id="UP000192674">
    <property type="component" value="Unassembled WGS sequence"/>
</dbReference>
<gene>
    <name evidence="3" type="ORF">SAMN05661093_11051</name>
</gene>
<keyword evidence="2" id="KW-0472">Membrane</keyword>
<sequence>MPIRSDRGRNATLRALATWPLYSPRRLLCTITVLVVLCVAVTIVASTGTHRLSTSTVTTSPSTWTLSPSTTPTTSSGGQSPIPVVAGDPTVVARRFAEAWIHKLDTAAWRAAIAPLCTDEFRAVILPTLVPDHVSAITGDPALTRGSGGVAEVTVPLDTMLLALTLHDAAGHGDWRISDAQPAQR</sequence>
<keyword evidence="4" id="KW-1185">Reference proteome</keyword>
<proteinExistence type="predicted"/>
<dbReference type="AlphaFoldDB" id="A0A1Y5Y978"/>
<reference evidence="3 4" key="1">
    <citation type="submission" date="2017-04" db="EMBL/GenBank/DDBJ databases">
        <authorList>
            <person name="Afonso C.L."/>
            <person name="Miller P.J."/>
            <person name="Scott M.A."/>
            <person name="Spackman E."/>
            <person name="Goraichik I."/>
            <person name="Dimitrov K.M."/>
            <person name="Suarez D.L."/>
            <person name="Swayne D.E."/>
        </authorList>
    </citation>
    <scope>NUCLEOTIDE SEQUENCE [LARGE SCALE GENOMIC DNA]</scope>
    <source>
        <strain evidence="3 4">DSM 43828</strain>
    </source>
</reference>
<evidence type="ECO:0000313" key="3">
    <source>
        <dbReference type="EMBL" id="SMD27444.1"/>
    </source>
</evidence>
<keyword evidence="2" id="KW-0812">Transmembrane</keyword>
<dbReference type="RefSeq" id="WP_084434976.1">
    <property type="nucleotide sequence ID" value="NZ_FWXV01000024.1"/>
</dbReference>
<accession>A0A1Y5Y978</accession>
<evidence type="ECO:0000256" key="1">
    <source>
        <dbReference type="SAM" id="MobiDB-lite"/>
    </source>
</evidence>
<feature type="compositionally biased region" description="Low complexity" evidence="1">
    <location>
        <begin position="53"/>
        <end position="76"/>
    </location>
</feature>
<organism evidence="3 4">
    <name type="scientific">Kibdelosporangium aridum</name>
    <dbReference type="NCBI Taxonomy" id="2030"/>
    <lineage>
        <taxon>Bacteria</taxon>
        <taxon>Bacillati</taxon>
        <taxon>Actinomycetota</taxon>
        <taxon>Actinomycetes</taxon>
        <taxon>Pseudonocardiales</taxon>
        <taxon>Pseudonocardiaceae</taxon>
        <taxon>Kibdelosporangium</taxon>
    </lineage>
</organism>
<keyword evidence="2" id="KW-1133">Transmembrane helix</keyword>
<evidence type="ECO:0000256" key="2">
    <source>
        <dbReference type="SAM" id="Phobius"/>
    </source>
</evidence>